<evidence type="ECO:0000256" key="1">
    <source>
        <dbReference type="ARBA" id="ARBA00006754"/>
    </source>
</evidence>
<proteinExistence type="inferred from homology"/>
<evidence type="ECO:0000313" key="5">
    <source>
        <dbReference type="Proteomes" id="UP001149140"/>
    </source>
</evidence>
<dbReference type="PANTHER" id="PTHR33744:SF1">
    <property type="entry name" value="DNA-BINDING TRANSCRIPTIONAL ACTIVATOR ADER"/>
    <property type="match status" value="1"/>
</dbReference>
<evidence type="ECO:0000313" key="4">
    <source>
        <dbReference type="EMBL" id="MDA0160390.1"/>
    </source>
</evidence>
<comment type="similarity">
    <text evidence="1">Belongs to the CdaR family.</text>
</comment>
<protein>
    <submittedName>
        <fullName evidence="4">Helix-turn-helix domain-containing protein</fullName>
    </submittedName>
</protein>
<gene>
    <name evidence="4" type="ORF">OM076_08945</name>
</gene>
<comment type="caution">
    <text evidence="4">The sequence shown here is derived from an EMBL/GenBank/DDBJ whole genome shotgun (WGS) entry which is preliminary data.</text>
</comment>
<dbReference type="InterPro" id="IPR051448">
    <property type="entry name" value="CdaR-like_regulators"/>
</dbReference>
<dbReference type="RefSeq" id="WP_270039200.1">
    <property type="nucleotide sequence ID" value="NZ_JAPDOD010000005.1"/>
</dbReference>
<dbReference type="Proteomes" id="UP001149140">
    <property type="component" value="Unassembled WGS sequence"/>
</dbReference>
<name>A0A9X3MQD7_9ACTN</name>
<sequence>MIDAVLAGGGVAPVAAIAAEHLGGTVAIVLQDVAVVEPPLPVGHRPRVLLEIPVRSGDEVLGSVRLLDAGDPDDAEEVLELAAVAALTALTLRDASVTKRRASAVFFDELRGPQPLTGAEIVARARGLDADLSRGASALSVRAVGRVDRVLATIAQEYPGALAAPRDDRVQALLPAPRVGDPGAAARRLARRFGTTGLSPFEPDAAALSDALRVAELSGGLDGVDLDALLGGSWRLLLASSGAQRQALIDSTVGPARDLVDTLRAYLAHDANMNATATVIFAHRHTVSSRLERIRSLTGHDPQTTLGQTQLALGLQALDIERAAAEYIKDDRNT</sequence>
<feature type="domain" description="CdaR GGDEF-like" evidence="3">
    <location>
        <begin position="119"/>
        <end position="216"/>
    </location>
</feature>
<reference evidence="4" key="1">
    <citation type="submission" date="2022-10" db="EMBL/GenBank/DDBJ databases">
        <title>The WGS of Solirubrobacter ginsenosidimutans DSM 21036.</title>
        <authorList>
            <person name="Jiang Z."/>
        </authorList>
    </citation>
    <scope>NUCLEOTIDE SEQUENCE</scope>
    <source>
        <strain evidence="4">DSM 21036</strain>
    </source>
</reference>
<evidence type="ECO:0000259" key="2">
    <source>
        <dbReference type="Pfam" id="PF13556"/>
    </source>
</evidence>
<keyword evidence="5" id="KW-1185">Reference proteome</keyword>
<dbReference type="PANTHER" id="PTHR33744">
    <property type="entry name" value="CARBOHYDRATE DIACID REGULATOR"/>
    <property type="match status" value="1"/>
</dbReference>
<dbReference type="InterPro" id="IPR025736">
    <property type="entry name" value="PucR_C-HTH_dom"/>
</dbReference>
<evidence type="ECO:0000259" key="3">
    <source>
        <dbReference type="Pfam" id="PF17853"/>
    </source>
</evidence>
<feature type="domain" description="PucR C-terminal helix-turn-helix" evidence="2">
    <location>
        <begin position="259"/>
        <end position="317"/>
    </location>
</feature>
<accession>A0A9X3MQD7</accession>
<dbReference type="EMBL" id="JAPDOD010000005">
    <property type="protein sequence ID" value="MDA0160390.1"/>
    <property type="molecule type" value="Genomic_DNA"/>
</dbReference>
<dbReference type="Pfam" id="PF17853">
    <property type="entry name" value="GGDEF_2"/>
    <property type="match status" value="1"/>
</dbReference>
<organism evidence="4 5">
    <name type="scientific">Solirubrobacter ginsenosidimutans</name>
    <dbReference type="NCBI Taxonomy" id="490573"/>
    <lineage>
        <taxon>Bacteria</taxon>
        <taxon>Bacillati</taxon>
        <taxon>Actinomycetota</taxon>
        <taxon>Thermoleophilia</taxon>
        <taxon>Solirubrobacterales</taxon>
        <taxon>Solirubrobacteraceae</taxon>
        <taxon>Solirubrobacter</taxon>
    </lineage>
</organism>
<dbReference type="Gene3D" id="1.10.10.2840">
    <property type="entry name" value="PucR C-terminal helix-turn-helix domain"/>
    <property type="match status" value="1"/>
</dbReference>
<dbReference type="InterPro" id="IPR042070">
    <property type="entry name" value="PucR_C-HTH_sf"/>
</dbReference>
<dbReference type="AlphaFoldDB" id="A0A9X3MQD7"/>
<dbReference type="InterPro" id="IPR041522">
    <property type="entry name" value="CdaR_GGDEF"/>
</dbReference>
<dbReference type="Pfam" id="PF13556">
    <property type="entry name" value="HTH_30"/>
    <property type="match status" value="1"/>
</dbReference>